<dbReference type="Gene3D" id="3.40.720.10">
    <property type="entry name" value="Alkaline Phosphatase, subunit A"/>
    <property type="match status" value="1"/>
</dbReference>
<proteinExistence type="predicted"/>
<reference evidence="1" key="1">
    <citation type="journal article" date="2014" name="Front. Microbiol.">
        <title>High frequency of phylogenetically diverse reductive dehalogenase-homologous genes in deep subseafloor sedimentary metagenomes.</title>
        <authorList>
            <person name="Kawai M."/>
            <person name="Futagami T."/>
            <person name="Toyoda A."/>
            <person name="Takaki Y."/>
            <person name="Nishi S."/>
            <person name="Hori S."/>
            <person name="Arai W."/>
            <person name="Tsubouchi T."/>
            <person name="Morono Y."/>
            <person name="Uchiyama I."/>
            <person name="Ito T."/>
            <person name="Fujiyama A."/>
            <person name="Inagaki F."/>
            <person name="Takami H."/>
        </authorList>
    </citation>
    <scope>NUCLEOTIDE SEQUENCE</scope>
    <source>
        <strain evidence="1">Expedition CK06-06</strain>
    </source>
</reference>
<sequence>PVSILDWMPTVLELTGHETYFEELPGRSLVPLIRDPALQWPERTIIADYACDGTRVPMRMVRRGRWKAAFAPGLPATLYDMERDPHEWRDLGDDASSQETLKELEAAARADGWDPAALTDAILAHKRRLTYINASETAAE</sequence>
<name>X0XTS5_9ZZZZ</name>
<dbReference type="AlphaFoldDB" id="X0XTS5"/>
<feature type="non-terminal residue" evidence="1">
    <location>
        <position position="1"/>
    </location>
</feature>
<dbReference type="PANTHER" id="PTHR46615:SF1">
    <property type="entry name" value="ARYLSULFATASE K"/>
    <property type="match status" value="1"/>
</dbReference>
<dbReference type="SUPFAM" id="SSF53649">
    <property type="entry name" value="Alkaline phosphatase-like"/>
    <property type="match status" value="1"/>
</dbReference>
<comment type="caution">
    <text evidence="1">The sequence shown here is derived from an EMBL/GenBank/DDBJ whole genome shotgun (WGS) entry which is preliminary data.</text>
</comment>
<gene>
    <name evidence="1" type="ORF">S01H1_80295</name>
</gene>
<dbReference type="InterPro" id="IPR017850">
    <property type="entry name" value="Alkaline_phosphatase_core_sf"/>
</dbReference>
<dbReference type="EMBL" id="BARS01054207">
    <property type="protein sequence ID" value="GAG46629.1"/>
    <property type="molecule type" value="Genomic_DNA"/>
</dbReference>
<evidence type="ECO:0000313" key="1">
    <source>
        <dbReference type="EMBL" id="GAG46629.1"/>
    </source>
</evidence>
<organism evidence="1">
    <name type="scientific">marine sediment metagenome</name>
    <dbReference type="NCBI Taxonomy" id="412755"/>
    <lineage>
        <taxon>unclassified sequences</taxon>
        <taxon>metagenomes</taxon>
        <taxon>ecological metagenomes</taxon>
    </lineage>
</organism>
<protein>
    <recommendedName>
        <fullName evidence="2">N-sulphoglucosamine sulphohydrolase C-terminal domain-containing protein</fullName>
    </recommendedName>
</protein>
<dbReference type="InterPro" id="IPR051849">
    <property type="entry name" value="GAG-degrading_sulfatase"/>
</dbReference>
<dbReference type="GO" id="GO:0004065">
    <property type="term" value="F:arylsulfatase activity"/>
    <property type="evidence" value="ECO:0007669"/>
    <property type="project" value="TreeGrafter"/>
</dbReference>
<accession>X0XTS5</accession>
<dbReference type="GO" id="GO:0015024">
    <property type="term" value="F:glucuronate-2-sulfatase activity"/>
    <property type="evidence" value="ECO:0007669"/>
    <property type="project" value="TreeGrafter"/>
</dbReference>
<evidence type="ECO:0008006" key="2">
    <source>
        <dbReference type="Google" id="ProtNLM"/>
    </source>
</evidence>
<dbReference type="PANTHER" id="PTHR46615">
    <property type="entry name" value="ARYLSULFATASE K"/>
    <property type="match status" value="1"/>
</dbReference>